<dbReference type="PANTHER" id="PTHR43798">
    <property type="entry name" value="MONOACYLGLYCEROL LIPASE"/>
    <property type="match status" value="1"/>
</dbReference>
<dbReference type="Gene3D" id="3.40.50.1820">
    <property type="entry name" value="alpha/beta hydrolase"/>
    <property type="match status" value="1"/>
</dbReference>
<dbReference type="STRING" id="92947.BVG79_01946"/>
<dbReference type="AlphaFoldDB" id="A0A1W6P191"/>
<dbReference type="KEGG" id="kro:BVG79_01946"/>
<keyword evidence="3" id="KW-1185">Reference proteome</keyword>
<dbReference type="RefSeq" id="WP_335617548.1">
    <property type="nucleotide sequence ID" value="NZ_CP019937.1"/>
</dbReference>
<dbReference type="GO" id="GO:0042952">
    <property type="term" value="P:beta-ketoadipate pathway"/>
    <property type="evidence" value="ECO:0007669"/>
    <property type="project" value="InterPro"/>
</dbReference>
<name>A0A1W6P191_9RHOB</name>
<dbReference type="Proteomes" id="UP000242447">
    <property type="component" value="Chromosome"/>
</dbReference>
<dbReference type="SUPFAM" id="SSF53474">
    <property type="entry name" value="alpha/beta-Hydrolases"/>
    <property type="match status" value="1"/>
</dbReference>
<evidence type="ECO:0000313" key="3">
    <source>
        <dbReference type="Proteomes" id="UP000242447"/>
    </source>
</evidence>
<dbReference type="InterPro" id="IPR050266">
    <property type="entry name" value="AB_hydrolase_sf"/>
</dbReference>
<keyword evidence="2" id="KW-0378">Hydrolase</keyword>
<organism evidence="2 3">
    <name type="scientific">Ketogulonicigenium robustum</name>
    <dbReference type="NCBI Taxonomy" id="92947"/>
    <lineage>
        <taxon>Bacteria</taxon>
        <taxon>Pseudomonadati</taxon>
        <taxon>Pseudomonadota</taxon>
        <taxon>Alphaproteobacteria</taxon>
        <taxon>Rhodobacterales</taxon>
        <taxon>Roseobacteraceae</taxon>
        <taxon>Ketogulonicigenium</taxon>
    </lineage>
</organism>
<accession>A0A1W6P191</accession>
<evidence type="ECO:0000313" key="2">
    <source>
        <dbReference type="EMBL" id="ARO15288.1"/>
    </source>
</evidence>
<dbReference type="InterPro" id="IPR000073">
    <property type="entry name" value="AB_hydrolase_1"/>
</dbReference>
<dbReference type="Pfam" id="PF00561">
    <property type="entry name" value="Abhydrolase_1"/>
    <property type="match status" value="1"/>
</dbReference>
<dbReference type="EMBL" id="CP019937">
    <property type="protein sequence ID" value="ARO15288.1"/>
    <property type="molecule type" value="Genomic_DNA"/>
</dbReference>
<sequence>MTMQVLARPWGAMHIRVDGPSDGPTVVFANSLGTDLHLWDAVLPRLQGVRVVRFDKPGHGLSDLPRDPASVSIAALADDAAALIEAVCSGPVVFVGLSIGGMIGQQLAASRPDLVRGLVVANSAVQMGTADSWNTRIAAVEADGIESIADAVMERWFAPAFRATPELSIWRNMLVRTPRAGYVAACHALAAADLTARAGAIAVPTAVIAGQLDGAAPPDIVAATAALIDGATYTVMPGVGHIPPVEAPAAFADILNAFLAEVRP</sequence>
<protein>
    <submittedName>
        <fullName evidence="2">3-oxoadipate enol-lactonase</fullName>
        <ecNumber evidence="2">3.1.1.24</ecNumber>
    </submittedName>
</protein>
<dbReference type="GO" id="GO:0047570">
    <property type="term" value="F:3-oxoadipate enol-lactonase activity"/>
    <property type="evidence" value="ECO:0007669"/>
    <property type="project" value="UniProtKB-EC"/>
</dbReference>
<dbReference type="EC" id="3.1.1.24" evidence="2"/>
<feature type="domain" description="AB hydrolase-1" evidence="1">
    <location>
        <begin position="24"/>
        <end position="247"/>
    </location>
</feature>
<dbReference type="NCBIfam" id="TIGR02427">
    <property type="entry name" value="protocat_pcaD"/>
    <property type="match status" value="1"/>
</dbReference>
<dbReference type="InterPro" id="IPR029058">
    <property type="entry name" value="AB_hydrolase_fold"/>
</dbReference>
<dbReference type="InterPro" id="IPR026968">
    <property type="entry name" value="PcaD/CatD"/>
</dbReference>
<reference evidence="2 3" key="1">
    <citation type="submission" date="2017-02" db="EMBL/GenBank/DDBJ databases">
        <title>Ketogulonicigenium robustum SPU B003 Genome sequencing and assembly.</title>
        <authorList>
            <person name="Li Y."/>
            <person name="Liu L."/>
            <person name="Wang C."/>
            <person name="Zhang M."/>
            <person name="Zhang T."/>
            <person name="Zhang Y."/>
        </authorList>
    </citation>
    <scope>NUCLEOTIDE SEQUENCE [LARGE SCALE GENOMIC DNA]</scope>
    <source>
        <strain evidence="2 3">SPU_B003</strain>
    </source>
</reference>
<dbReference type="PRINTS" id="PR00111">
    <property type="entry name" value="ABHYDROLASE"/>
</dbReference>
<proteinExistence type="predicted"/>
<gene>
    <name evidence="2" type="primary">pcaD</name>
    <name evidence="2" type="ORF">BVG79_01946</name>
</gene>
<evidence type="ECO:0000259" key="1">
    <source>
        <dbReference type="Pfam" id="PF00561"/>
    </source>
</evidence>